<dbReference type="AlphaFoldDB" id="A0A926ERW1"/>
<dbReference type="GO" id="GO:0071555">
    <property type="term" value="P:cell wall organization"/>
    <property type="evidence" value="ECO:0007669"/>
    <property type="project" value="UniProtKB-KW"/>
</dbReference>
<dbReference type="HAMAP" id="MF_00867">
    <property type="entry name" value="KhpB"/>
    <property type="match status" value="1"/>
</dbReference>
<dbReference type="SMART" id="SM00393">
    <property type="entry name" value="R3H"/>
    <property type="match status" value="1"/>
</dbReference>
<feature type="compositionally biased region" description="Basic and acidic residues" evidence="7">
    <location>
        <begin position="58"/>
        <end position="93"/>
    </location>
</feature>
<dbReference type="Pfam" id="PF14804">
    <property type="entry name" value="Jag_N"/>
    <property type="match status" value="1"/>
</dbReference>
<dbReference type="InterPro" id="IPR032782">
    <property type="entry name" value="KhpB_N"/>
</dbReference>
<gene>
    <name evidence="6" type="primary">khpB</name>
    <name evidence="6" type="synonym">eloR</name>
    <name evidence="9" type="ORF">H8705_12095</name>
</gene>
<proteinExistence type="inferred from homology"/>
<evidence type="ECO:0000256" key="7">
    <source>
        <dbReference type="SAM" id="MobiDB-lite"/>
    </source>
</evidence>
<organism evidence="9 10">
    <name type="scientific">Youxingia wuxianensis</name>
    <dbReference type="NCBI Taxonomy" id="2763678"/>
    <lineage>
        <taxon>Bacteria</taxon>
        <taxon>Bacillati</taxon>
        <taxon>Bacillota</taxon>
        <taxon>Clostridia</taxon>
        <taxon>Eubacteriales</taxon>
        <taxon>Oscillospiraceae</taxon>
        <taxon>Youxingia</taxon>
    </lineage>
</organism>
<accession>A0A926ERW1</accession>
<sequence length="349" mass="38644">MKEIIQEGKNVEEAIELACKALNVDRDIIEFEIIDLPRKGGFLGLKNIPAKVRVYVEEPEKPAEKPEVRPEPKPARQEAKPKPQPVREEKAAAEKPAPAPQEEKEELVFADAQTVTGKAKVAADYVMAVLLEMGVNAHIEVALTQSGGAVLRLSGDGLGVIIGRRGETLDSLQYLSGLVANREEGDYMRITIDSGNYREKRERTLERLATKLSNTAIRYGRSSTLEPMNPYERRIIHATVSKIDGVTSTSIGEEPNRRVVISPTNPRPQQGRGSRGGRYNNNRGPRKDNRDSRGPRRDHRDNRDRGGNRTVTNPGALSETKAAQPKEHTAPTKPMKEVVDAPLYGKIDL</sequence>
<dbReference type="PROSITE" id="PS51061">
    <property type="entry name" value="R3H"/>
    <property type="match status" value="1"/>
</dbReference>
<dbReference type="PANTHER" id="PTHR35800:SF1">
    <property type="entry name" value="RNA-BINDING PROTEIN KHPB"/>
    <property type="match status" value="1"/>
</dbReference>
<dbReference type="InterPro" id="IPR036867">
    <property type="entry name" value="R3H_dom_sf"/>
</dbReference>
<feature type="region of interest" description="Disordered" evidence="7">
    <location>
        <begin position="247"/>
        <end position="349"/>
    </location>
</feature>
<dbReference type="Proteomes" id="UP000623678">
    <property type="component" value="Unassembled WGS sequence"/>
</dbReference>
<dbReference type="InterPro" id="IPR001374">
    <property type="entry name" value="R3H_dom"/>
</dbReference>
<evidence type="ECO:0000259" key="8">
    <source>
        <dbReference type="PROSITE" id="PS51061"/>
    </source>
</evidence>
<dbReference type="GO" id="GO:0008360">
    <property type="term" value="P:regulation of cell shape"/>
    <property type="evidence" value="ECO:0007669"/>
    <property type="project" value="UniProtKB-KW"/>
</dbReference>
<comment type="caution">
    <text evidence="9">The sequence shown here is derived from an EMBL/GenBank/DDBJ whole genome shotgun (WGS) entry which is preliminary data.</text>
</comment>
<feature type="domain" description="R3H" evidence="8">
    <location>
        <begin position="199"/>
        <end position="265"/>
    </location>
</feature>
<comment type="subcellular location">
    <subcellularLocation>
        <location evidence="6">Cytoplasm</location>
    </subcellularLocation>
</comment>
<dbReference type="SUPFAM" id="SSF82708">
    <property type="entry name" value="R3H domain"/>
    <property type="match status" value="1"/>
</dbReference>
<dbReference type="InterPro" id="IPR039247">
    <property type="entry name" value="KhpB"/>
</dbReference>
<dbReference type="InterPro" id="IPR015946">
    <property type="entry name" value="KH_dom-like_a/b"/>
</dbReference>
<name>A0A926ERW1_9FIRM</name>
<evidence type="ECO:0000256" key="2">
    <source>
        <dbReference type="ARBA" id="ARBA00022884"/>
    </source>
</evidence>
<protein>
    <recommendedName>
        <fullName evidence="6">RNA-binding protein KhpB</fullName>
    </recommendedName>
    <alternativeName>
        <fullName evidence="6">RNA-binding protein EloR</fullName>
    </alternativeName>
</protein>
<comment type="similarity">
    <text evidence="6">Belongs to the KhpB RNA-binding protein family.</text>
</comment>
<evidence type="ECO:0000313" key="9">
    <source>
        <dbReference type="EMBL" id="MBC8586322.1"/>
    </source>
</evidence>
<dbReference type="Pfam" id="PF01424">
    <property type="entry name" value="R3H"/>
    <property type="match status" value="1"/>
</dbReference>
<keyword evidence="2 6" id="KW-0694">RNA-binding</keyword>
<dbReference type="PANTHER" id="PTHR35800">
    <property type="entry name" value="PROTEIN JAG"/>
    <property type="match status" value="1"/>
</dbReference>
<dbReference type="EMBL" id="JACRTD010000009">
    <property type="protein sequence ID" value="MBC8586322.1"/>
    <property type="molecule type" value="Genomic_DNA"/>
</dbReference>
<feature type="region of interest" description="Disordered" evidence="7">
    <location>
        <begin position="58"/>
        <end position="105"/>
    </location>
</feature>
<keyword evidence="5 6" id="KW-0961">Cell wall biogenesis/degradation</keyword>
<dbReference type="Gene3D" id="3.30.30.80">
    <property type="entry name" value="probable RNA-binding protein from clostridium symbiosum atcc 14940"/>
    <property type="match status" value="1"/>
</dbReference>
<dbReference type="InterPro" id="IPR034079">
    <property type="entry name" value="R3H_KhpB"/>
</dbReference>
<feature type="compositionally biased region" description="Low complexity" evidence="7">
    <location>
        <begin position="267"/>
        <end position="283"/>
    </location>
</feature>
<dbReference type="SMART" id="SM01245">
    <property type="entry name" value="Jag_N"/>
    <property type="match status" value="1"/>
</dbReference>
<evidence type="ECO:0000313" key="10">
    <source>
        <dbReference type="Proteomes" id="UP000623678"/>
    </source>
</evidence>
<dbReference type="CDD" id="cd02644">
    <property type="entry name" value="R3H_jag"/>
    <property type="match status" value="1"/>
</dbReference>
<evidence type="ECO:0000256" key="6">
    <source>
        <dbReference type="HAMAP-Rule" id="MF_00867"/>
    </source>
</evidence>
<feature type="compositionally biased region" description="Basic and acidic residues" evidence="7">
    <location>
        <begin position="285"/>
        <end position="307"/>
    </location>
</feature>
<dbReference type="NCBIfam" id="NF041568">
    <property type="entry name" value="Jag_EloR"/>
    <property type="match status" value="1"/>
</dbReference>
<keyword evidence="3 6" id="KW-0133">Cell shape</keyword>
<keyword evidence="10" id="KW-1185">Reference proteome</keyword>
<feature type="compositionally biased region" description="Basic and acidic residues" evidence="7">
    <location>
        <begin position="324"/>
        <end position="339"/>
    </location>
</feature>
<comment type="function">
    <text evidence="6">A probable RNA chaperone. Forms a complex with KhpA which binds to cellular RNA and controls its expression. Plays a role in peptidoglycan (PG) homeostasis and cell length regulation.</text>
</comment>
<evidence type="ECO:0000256" key="4">
    <source>
        <dbReference type="ARBA" id="ARBA00023186"/>
    </source>
</evidence>
<keyword evidence="4 6" id="KW-0143">Chaperone</keyword>
<dbReference type="Gene3D" id="3.30.300.20">
    <property type="match status" value="1"/>
</dbReference>
<reference evidence="9" key="1">
    <citation type="submission" date="2020-08" db="EMBL/GenBank/DDBJ databases">
        <title>Genome public.</title>
        <authorList>
            <person name="Liu C."/>
            <person name="Sun Q."/>
        </authorList>
    </citation>
    <scope>NUCLEOTIDE SEQUENCE</scope>
    <source>
        <strain evidence="9">NSJ-64</strain>
    </source>
</reference>
<dbReference type="RefSeq" id="WP_262396043.1">
    <property type="nucleotide sequence ID" value="NZ_JACRTD010000009.1"/>
</dbReference>
<dbReference type="Gene3D" id="3.30.1370.50">
    <property type="entry name" value="R3H-like domain"/>
    <property type="match status" value="1"/>
</dbReference>
<evidence type="ECO:0000256" key="1">
    <source>
        <dbReference type="ARBA" id="ARBA00022490"/>
    </source>
</evidence>
<evidence type="ECO:0000256" key="5">
    <source>
        <dbReference type="ARBA" id="ARBA00023316"/>
    </source>
</evidence>
<dbReference type="InterPro" id="IPR038247">
    <property type="entry name" value="Jag_N_dom_sf"/>
</dbReference>
<dbReference type="GO" id="GO:0003723">
    <property type="term" value="F:RNA binding"/>
    <property type="evidence" value="ECO:0007669"/>
    <property type="project" value="UniProtKB-UniRule"/>
</dbReference>
<dbReference type="CDD" id="cd02414">
    <property type="entry name" value="KH-II_Jag"/>
    <property type="match status" value="1"/>
</dbReference>
<comment type="domain">
    <text evidence="6">Has an N-terminal Jag-N domain and 2 RNA-binding domains (KH and R3H).</text>
</comment>
<dbReference type="GO" id="GO:0005737">
    <property type="term" value="C:cytoplasm"/>
    <property type="evidence" value="ECO:0007669"/>
    <property type="project" value="UniProtKB-SubCell"/>
</dbReference>
<feature type="region of interest" description="Jag_N domain" evidence="6">
    <location>
        <begin position="5"/>
        <end position="55"/>
    </location>
</feature>
<dbReference type="Pfam" id="PF13083">
    <property type="entry name" value="KH_KhpA-B"/>
    <property type="match status" value="1"/>
</dbReference>
<comment type="subunit">
    <text evidence="6">Forms a complex with KhpA.</text>
</comment>
<keyword evidence="1 6" id="KW-0963">Cytoplasm</keyword>
<dbReference type="InterPro" id="IPR038008">
    <property type="entry name" value="Jag_KH"/>
</dbReference>
<evidence type="ECO:0000256" key="3">
    <source>
        <dbReference type="ARBA" id="ARBA00022960"/>
    </source>
</evidence>
<dbReference type="GO" id="GO:0009252">
    <property type="term" value="P:peptidoglycan biosynthetic process"/>
    <property type="evidence" value="ECO:0007669"/>
    <property type="project" value="UniProtKB-UniRule"/>
</dbReference>